<reference evidence="2" key="1">
    <citation type="submission" date="2016-10" db="EMBL/GenBank/DDBJ databases">
        <authorList>
            <person name="Varghese N."/>
            <person name="Submissions S."/>
        </authorList>
    </citation>
    <scope>NUCLEOTIDE SEQUENCE [LARGE SCALE GENOMIC DNA]</scope>
    <source>
        <strain>GEY</strain>
        <strain evidence="2">DSM 9560</strain>
    </source>
</reference>
<evidence type="ECO:0000313" key="1">
    <source>
        <dbReference type="EMBL" id="SFF40716.1"/>
    </source>
</evidence>
<dbReference type="Proteomes" id="UP000199513">
    <property type="component" value="Unassembled WGS sequence"/>
</dbReference>
<evidence type="ECO:0000313" key="2">
    <source>
        <dbReference type="Proteomes" id="UP000199513"/>
    </source>
</evidence>
<organism evidence="1 2">
    <name type="scientific">Thermoflexibacter ruber</name>
    <dbReference type="NCBI Taxonomy" id="1003"/>
    <lineage>
        <taxon>Bacteria</taxon>
        <taxon>Pseudomonadati</taxon>
        <taxon>Bacteroidota</taxon>
        <taxon>Cytophagia</taxon>
        <taxon>Cytophagales</taxon>
        <taxon>Thermoflexibacteraceae</taxon>
        <taxon>Thermoflexibacter</taxon>
    </lineage>
</organism>
<name>A0A1I2IIQ2_9BACT</name>
<gene>
    <name evidence="1" type="ORF">SAMN04488541_103163</name>
</gene>
<sequence>MGTRNSSGGAIGRNTAFNDRIDSIHITSLQNFDTVFVAGKKLNAFFTARFSEEGERTLLDTLIRRKRSELLFTQKNEAIEKIDLFLTKAPNQTRPMRFLVRLFLNQGRTLRDTTDTVILQR</sequence>
<proteinExistence type="predicted"/>
<protein>
    <submittedName>
        <fullName evidence="1">Uncharacterized protein</fullName>
    </submittedName>
</protein>
<dbReference type="EMBL" id="FONY01000031">
    <property type="protein sequence ID" value="SFF40716.1"/>
    <property type="molecule type" value="Genomic_DNA"/>
</dbReference>
<keyword evidence="2" id="KW-1185">Reference proteome</keyword>
<dbReference type="AlphaFoldDB" id="A0A1I2IIQ2"/>
<accession>A0A1I2IIQ2</accession>